<evidence type="ECO:0000313" key="1">
    <source>
        <dbReference type="EMBL" id="GAA4297909.1"/>
    </source>
</evidence>
<organism evidence="1 2">
    <name type="scientific">Mycobacterium paraffinicum</name>
    <dbReference type="NCBI Taxonomy" id="53378"/>
    <lineage>
        <taxon>Bacteria</taxon>
        <taxon>Bacillati</taxon>
        <taxon>Actinomycetota</taxon>
        <taxon>Actinomycetes</taxon>
        <taxon>Mycobacteriales</taxon>
        <taxon>Mycobacteriaceae</taxon>
        <taxon>Mycobacterium</taxon>
    </lineage>
</organism>
<dbReference type="Proteomes" id="UP001501417">
    <property type="component" value="Unassembled WGS sequence"/>
</dbReference>
<gene>
    <name evidence="1" type="ORF">GCM10023161_50260</name>
</gene>
<protein>
    <submittedName>
        <fullName evidence="1">Uncharacterized protein</fullName>
    </submittedName>
</protein>
<proteinExistence type="predicted"/>
<reference evidence="2" key="1">
    <citation type="journal article" date="2019" name="Int. J. Syst. Evol. Microbiol.">
        <title>The Global Catalogue of Microorganisms (GCM) 10K type strain sequencing project: providing services to taxonomists for standard genome sequencing and annotation.</title>
        <authorList>
            <consortium name="The Broad Institute Genomics Platform"/>
            <consortium name="The Broad Institute Genome Sequencing Center for Infectious Disease"/>
            <person name="Wu L."/>
            <person name="Ma J."/>
        </authorList>
    </citation>
    <scope>NUCLEOTIDE SEQUENCE [LARGE SCALE GENOMIC DNA]</scope>
    <source>
        <strain evidence="2">JCM 17782</strain>
    </source>
</reference>
<evidence type="ECO:0000313" key="2">
    <source>
        <dbReference type="Proteomes" id="UP001501417"/>
    </source>
</evidence>
<sequence length="80" mass="8967">MGAMAIQDWGDAPEIHPSKIRVGDIIGTLSPTKLRYTVKMISGPQTTPRRWTFFGRDDNGTQHTSTFGEDELVRRYAKAS</sequence>
<name>A0ABP8F8V3_9MYCO</name>
<dbReference type="EMBL" id="BAABGF010000056">
    <property type="protein sequence ID" value="GAA4297909.1"/>
    <property type="molecule type" value="Genomic_DNA"/>
</dbReference>
<keyword evidence="2" id="KW-1185">Reference proteome</keyword>
<comment type="caution">
    <text evidence="1">The sequence shown here is derived from an EMBL/GenBank/DDBJ whole genome shotgun (WGS) entry which is preliminary data.</text>
</comment>
<accession>A0ABP8F8V3</accession>